<dbReference type="Proteomes" id="UP000234681">
    <property type="component" value="Chromosome 18"/>
</dbReference>
<name>A6K5I0_RAT</name>
<dbReference type="AlphaFoldDB" id="A6K5I0"/>
<reference evidence="1 2" key="1">
    <citation type="submission" date="2005-09" db="EMBL/GenBank/DDBJ databases">
        <authorList>
            <person name="Mural R.J."/>
            <person name="Li P.W."/>
            <person name="Adams M.D."/>
            <person name="Amanatides P.G."/>
            <person name="Baden-Tillson H."/>
            <person name="Barnstead M."/>
            <person name="Chin S.H."/>
            <person name="Dew I."/>
            <person name="Evans C.A."/>
            <person name="Ferriera S."/>
            <person name="Flanigan M."/>
            <person name="Fosler C."/>
            <person name="Glodek A."/>
            <person name="Gu Z."/>
            <person name="Holt R.A."/>
            <person name="Jennings D."/>
            <person name="Kraft C.L."/>
            <person name="Lu F."/>
            <person name="Nguyen T."/>
            <person name="Nusskern D.R."/>
            <person name="Pfannkoch C.M."/>
            <person name="Sitter C."/>
            <person name="Sutton G.G."/>
            <person name="Venter J.C."/>
            <person name="Wang Z."/>
            <person name="Woodage T."/>
            <person name="Zheng X.H."/>
            <person name="Zhong F."/>
        </authorList>
    </citation>
    <scope>NUCLEOTIDE SEQUENCE [LARGE SCALE GENOMIC DNA]</scope>
    <source>
        <strain>BN</strain>
        <strain evidence="2">Sprague-Dawley</strain>
    </source>
</reference>
<proteinExistence type="predicted"/>
<protein>
    <submittedName>
        <fullName evidence="1">RCG62884</fullName>
    </submittedName>
</protein>
<dbReference type="EMBL" id="CH474021">
    <property type="protein sequence ID" value="EDL75220.1"/>
    <property type="molecule type" value="Genomic_DNA"/>
</dbReference>
<sequence>MYRCPRTGMVMASLCPAGTSVLAITSIHLESAPRSPDPAFHHLPPGSVTSGRQVAFSCLVQLRSTLELCPDAHRLPKGSIRKWL</sequence>
<organism evidence="1 2">
    <name type="scientific">Rattus norvegicus</name>
    <name type="common">Rat</name>
    <dbReference type="NCBI Taxonomy" id="10116"/>
    <lineage>
        <taxon>Eukaryota</taxon>
        <taxon>Metazoa</taxon>
        <taxon>Chordata</taxon>
        <taxon>Craniata</taxon>
        <taxon>Vertebrata</taxon>
        <taxon>Euteleostomi</taxon>
        <taxon>Mammalia</taxon>
        <taxon>Eutheria</taxon>
        <taxon>Euarchontoglires</taxon>
        <taxon>Glires</taxon>
        <taxon>Rodentia</taxon>
        <taxon>Myomorpha</taxon>
        <taxon>Muroidea</taxon>
        <taxon>Muridae</taxon>
        <taxon>Murinae</taxon>
        <taxon>Rattus</taxon>
    </lineage>
</organism>
<evidence type="ECO:0000313" key="2">
    <source>
        <dbReference type="Proteomes" id="UP000234681"/>
    </source>
</evidence>
<evidence type="ECO:0000313" key="1">
    <source>
        <dbReference type="EMBL" id="EDL75220.1"/>
    </source>
</evidence>
<accession>A6K5I0</accession>
<gene>
    <name evidence="1" type="ORF">rCG_62884</name>
</gene>